<dbReference type="OrthoDB" id="423921at2"/>
<accession>A0A5J6SMN3</accession>
<dbReference type="SUPFAM" id="SSF55729">
    <property type="entry name" value="Acyl-CoA N-acyltransferases (Nat)"/>
    <property type="match status" value="1"/>
</dbReference>
<sequence>MEISIEHMSEQIAKKILGWKYEQPYDFYNNELTDESIKELLDGFYYALVIDKQTLLGFFCIGESAQVPVGNQFGVYSDDCVDIGLGMNPKLVGQGNGFEFCSFILSHIENNHSGIPIRLTVAKFNERAIHLYEKLGFVRKNEFTTDFSGFIVMVK</sequence>
<dbReference type="PROSITE" id="PS51186">
    <property type="entry name" value="GNAT"/>
    <property type="match status" value="1"/>
</dbReference>
<dbReference type="KEGG" id="psyo:PB01_10230"/>
<keyword evidence="3" id="KW-1185">Reference proteome</keyword>
<dbReference type="AlphaFoldDB" id="A0A5J6SMN3"/>
<keyword evidence="2" id="KW-0808">Transferase</keyword>
<proteinExistence type="predicted"/>
<dbReference type="EMBL" id="CP031223">
    <property type="protein sequence ID" value="QFF99176.1"/>
    <property type="molecule type" value="Genomic_DNA"/>
</dbReference>
<dbReference type="Proteomes" id="UP000325517">
    <property type="component" value="Chromosome"/>
</dbReference>
<gene>
    <name evidence="2" type="ORF">PB01_10230</name>
</gene>
<dbReference type="Gene3D" id="3.40.630.30">
    <property type="match status" value="1"/>
</dbReference>
<dbReference type="RefSeq" id="WP_151700104.1">
    <property type="nucleotide sequence ID" value="NZ_CP031223.1"/>
</dbReference>
<dbReference type="Pfam" id="PF00583">
    <property type="entry name" value="Acetyltransf_1"/>
    <property type="match status" value="1"/>
</dbReference>
<protein>
    <submittedName>
        <fullName evidence="2">N-acetyltransferase</fullName>
    </submittedName>
</protein>
<dbReference type="InterPro" id="IPR016181">
    <property type="entry name" value="Acyl_CoA_acyltransferase"/>
</dbReference>
<name>A0A5J6SMN3_9BACI</name>
<organism evidence="2 3">
    <name type="scientific">Psychrobacillus glaciei</name>
    <dbReference type="NCBI Taxonomy" id="2283160"/>
    <lineage>
        <taxon>Bacteria</taxon>
        <taxon>Bacillati</taxon>
        <taxon>Bacillota</taxon>
        <taxon>Bacilli</taxon>
        <taxon>Bacillales</taxon>
        <taxon>Bacillaceae</taxon>
        <taxon>Psychrobacillus</taxon>
    </lineage>
</organism>
<feature type="domain" description="N-acetyltransferase" evidence="1">
    <location>
        <begin position="3"/>
        <end position="155"/>
    </location>
</feature>
<evidence type="ECO:0000259" key="1">
    <source>
        <dbReference type="PROSITE" id="PS51186"/>
    </source>
</evidence>
<dbReference type="GO" id="GO:0016747">
    <property type="term" value="F:acyltransferase activity, transferring groups other than amino-acyl groups"/>
    <property type="evidence" value="ECO:0007669"/>
    <property type="project" value="InterPro"/>
</dbReference>
<dbReference type="InterPro" id="IPR000182">
    <property type="entry name" value="GNAT_dom"/>
</dbReference>
<evidence type="ECO:0000313" key="2">
    <source>
        <dbReference type="EMBL" id="QFF99176.1"/>
    </source>
</evidence>
<evidence type="ECO:0000313" key="3">
    <source>
        <dbReference type="Proteomes" id="UP000325517"/>
    </source>
</evidence>
<reference evidence="2 3" key="1">
    <citation type="submission" date="2018-07" db="EMBL/GenBank/DDBJ databases">
        <title>Complete genome sequence of Psychrobacillus sp. PB01, isolated from iceberg, and comparative genome analysis of Psychrobacillus strains.</title>
        <authorList>
            <person name="Lee P.C."/>
        </authorList>
    </citation>
    <scope>NUCLEOTIDE SEQUENCE [LARGE SCALE GENOMIC DNA]</scope>
    <source>
        <strain evidence="2 3">PB01</strain>
    </source>
</reference>